<feature type="transmembrane region" description="Helical" evidence="7">
    <location>
        <begin position="543"/>
        <end position="563"/>
    </location>
</feature>
<evidence type="ECO:0000256" key="4">
    <source>
        <dbReference type="ARBA" id="ARBA00022989"/>
    </source>
</evidence>
<dbReference type="EMBL" id="CP007130">
    <property type="protein sequence ID" value="AHG93891.1"/>
    <property type="molecule type" value="Genomic_DNA"/>
</dbReference>
<dbReference type="OrthoDB" id="98660at2"/>
<feature type="domain" description="MacB-like periplasmic core" evidence="9">
    <location>
        <begin position="544"/>
        <end position="768"/>
    </location>
</feature>
<dbReference type="Proteomes" id="UP000019151">
    <property type="component" value="Plasmid 2"/>
</dbReference>
<feature type="domain" description="MacB-like periplasmic core" evidence="9">
    <location>
        <begin position="103"/>
        <end position="345"/>
    </location>
</feature>
<dbReference type="RefSeq" id="WP_025415180.1">
    <property type="nucleotide sequence ID" value="NZ_CP007130.1"/>
</dbReference>
<dbReference type="InterPro" id="IPR047928">
    <property type="entry name" value="Perm_prefix_1"/>
</dbReference>
<evidence type="ECO:0000256" key="1">
    <source>
        <dbReference type="ARBA" id="ARBA00004651"/>
    </source>
</evidence>
<feature type="transmembrane region" description="Helical" evidence="7">
    <location>
        <begin position="489"/>
        <end position="507"/>
    </location>
</feature>
<evidence type="ECO:0000313" key="11">
    <source>
        <dbReference type="Proteomes" id="UP000019151"/>
    </source>
</evidence>
<dbReference type="PANTHER" id="PTHR30572:SF4">
    <property type="entry name" value="ABC TRANSPORTER PERMEASE YTRF"/>
    <property type="match status" value="1"/>
</dbReference>
<dbReference type="AlphaFoldDB" id="W0RT72"/>
<dbReference type="InterPro" id="IPR003838">
    <property type="entry name" value="ABC3_permease_C"/>
</dbReference>
<evidence type="ECO:0000259" key="8">
    <source>
        <dbReference type="Pfam" id="PF02687"/>
    </source>
</evidence>
<evidence type="ECO:0000256" key="7">
    <source>
        <dbReference type="SAM" id="Phobius"/>
    </source>
</evidence>
<feature type="transmembrane region" description="Helical" evidence="7">
    <location>
        <begin position="854"/>
        <end position="876"/>
    </location>
</feature>
<evidence type="ECO:0000256" key="2">
    <source>
        <dbReference type="ARBA" id="ARBA00022475"/>
    </source>
</evidence>
<dbReference type="NCBIfam" id="TIGR03434">
    <property type="entry name" value="ADOP"/>
    <property type="match status" value="1"/>
</dbReference>
<feature type="transmembrane region" description="Helical" evidence="7">
    <location>
        <begin position="104"/>
        <end position="129"/>
    </location>
</feature>
<feature type="transmembrane region" description="Helical" evidence="7">
    <location>
        <begin position="390"/>
        <end position="415"/>
    </location>
</feature>
<reference evidence="10 11" key="1">
    <citation type="journal article" date="2014" name="Genome Announc.">
        <title>Genome Sequence and Methylome of Soil Bacterium Gemmatirosa kalamazoonensis KBS708T, a Member of the Rarely Cultivated Gemmatimonadetes Phylum.</title>
        <authorList>
            <person name="Debruyn J.M."/>
            <person name="Radosevich M."/>
            <person name="Wommack K.E."/>
            <person name="Polson S.W."/>
            <person name="Hauser L.J."/>
            <person name="Fawaz M.N."/>
            <person name="Korlach J."/>
            <person name="Tsai Y.C."/>
        </authorList>
    </citation>
    <scope>NUCLEOTIDE SEQUENCE [LARGE SCALE GENOMIC DNA]</scope>
    <source>
        <strain evidence="10 11">KBS708</strain>
        <plasmid evidence="11">Plasmid 2</plasmid>
    </source>
</reference>
<dbReference type="HOGENOM" id="CLU_009433_1_0_0"/>
<keyword evidence="2" id="KW-1003">Cell membrane</keyword>
<keyword evidence="10" id="KW-0614">Plasmid</keyword>
<dbReference type="InParanoid" id="W0RT72"/>
<geneLocation type="plasmid" evidence="10 11">
    <name>2</name>
</geneLocation>
<keyword evidence="11" id="KW-1185">Reference proteome</keyword>
<dbReference type="KEGG" id="gba:J421_6356"/>
<evidence type="ECO:0000256" key="6">
    <source>
        <dbReference type="ARBA" id="ARBA00038076"/>
    </source>
</evidence>
<feature type="domain" description="ABC3 transporter permease C-terminal" evidence="8">
    <location>
        <begin position="805"/>
        <end position="917"/>
    </location>
</feature>
<dbReference type="NCBIfam" id="NF038403">
    <property type="entry name" value="perm_prefix_1"/>
    <property type="match status" value="1"/>
</dbReference>
<feature type="domain" description="ABC3 transporter permease C-terminal" evidence="8">
    <location>
        <begin position="398"/>
        <end position="516"/>
    </location>
</feature>
<sequence length="925" mass="98597">MRDERRPAFRLAAGPRRVERDLDSELEFHLAMRVKRLVAQGVDEAAAREQAMQLFGDLAAVRSECLTIDRERDRAMRRAIRLDDLRQDAAYAARSLAQRKGFTAVLLAILALGIGANAAMFTLVDALLLRALPVAHPEQLVTVGAPWRTGSLSNGSPRADLFSVPLFADVRDAVQGRAVSGLYATGRSSRLDVLISRDSTGAVRAGAEPEHPRARYVSANFFSVLGVPAFLGRTFTAEEDRTPGGAPVVVISHGYWTRRFGADRAAVGSSITVNGTPLTIVGVAPPGFTGDVVGQAMDVWIPLMMQPALMPNSPWLEDRGTSWLLLMGRRAPNVTLEQARVAIAAATARSLRTHATGNDVAAVERQLKDEGVMVEAGARGFSYYRKTYAAALYILSAAVALVLLVICANVANLLLARATARGREMSVRMAIGAGRLRLLQQLLVESLVLAMAGGALGALVAVWGSGALLRLASPGASPIPLDARVDVRVLAFTAGLAVLTALVFGLAPSLHATRVQLAAALRTQGRGLTGTARGTGRIPLGRLLVVAQVALSTLLLVATGMLVRSTQKLERADIGVARDRLLVARVDAQRAGYEGPRLGALLADLTERARRVPGVHDVTYSENGIFSGTESGTTLQIEAFRARADSDTLVAYDDVGPGYFRATGAHLLRGRDVETRDDGTGARVAIVNETMARYYFPHADAIGRHVTMDSASYEIVGIVRDVQEQGVREPPGRRLYVPMLQMQRLPGQVYFQVRTEGEPRRLVDAVRRALRAADPAVAVLSVDAVDDLVKDSIGQDRLVSHVVSLFGGLALVLAALGLYGVIAFSTMRRTNEFGLRMALGADGRRVTRLVLGEAGRLLAAGVAIGIPAALLATSLLRDQLFQVNRFDLPSIALAVGVLAASALAAASLPAIRAARTAPLEALRAD</sequence>
<name>W0RT72_9BACT</name>
<evidence type="ECO:0000256" key="5">
    <source>
        <dbReference type="ARBA" id="ARBA00023136"/>
    </source>
</evidence>
<gene>
    <name evidence="10" type="ORF">J421_6356</name>
</gene>
<dbReference type="PATRIC" id="fig|861299.3.peg.6429"/>
<dbReference type="InterPro" id="IPR017800">
    <property type="entry name" value="ADOP"/>
</dbReference>
<dbReference type="Pfam" id="PF02687">
    <property type="entry name" value="FtsX"/>
    <property type="match status" value="2"/>
</dbReference>
<dbReference type="eggNOG" id="COG0577">
    <property type="taxonomic scope" value="Bacteria"/>
</dbReference>
<accession>W0RT72</accession>
<evidence type="ECO:0000313" key="10">
    <source>
        <dbReference type="EMBL" id="AHG93891.1"/>
    </source>
</evidence>
<keyword evidence="3 7" id="KW-0812">Transmembrane</keyword>
<feature type="transmembrane region" description="Helical" evidence="7">
    <location>
        <begin position="888"/>
        <end position="911"/>
    </location>
</feature>
<comment type="similarity">
    <text evidence="6">Belongs to the ABC-4 integral membrane protein family.</text>
</comment>
<dbReference type="GO" id="GO:0005886">
    <property type="term" value="C:plasma membrane"/>
    <property type="evidence" value="ECO:0007669"/>
    <property type="project" value="UniProtKB-SubCell"/>
</dbReference>
<keyword evidence="5 7" id="KW-0472">Membrane</keyword>
<dbReference type="InterPro" id="IPR050250">
    <property type="entry name" value="Macrolide_Exporter_MacB"/>
</dbReference>
<evidence type="ECO:0000259" key="9">
    <source>
        <dbReference type="Pfam" id="PF12704"/>
    </source>
</evidence>
<dbReference type="InterPro" id="IPR025857">
    <property type="entry name" value="MacB_PCD"/>
</dbReference>
<feature type="transmembrane region" description="Helical" evidence="7">
    <location>
        <begin position="447"/>
        <end position="469"/>
    </location>
</feature>
<comment type="subcellular location">
    <subcellularLocation>
        <location evidence="1">Cell membrane</location>
        <topology evidence="1">Multi-pass membrane protein</topology>
    </subcellularLocation>
</comment>
<keyword evidence="4 7" id="KW-1133">Transmembrane helix</keyword>
<feature type="transmembrane region" description="Helical" evidence="7">
    <location>
        <begin position="805"/>
        <end position="827"/>
    </location>
</feature>
<dbReference type="PANTHER" id="PTHR30572">
    <property type="entry name" value="MEMBRANE COMPONENT OF TRANSPORTER-RELATED"/>
    <property type="match status" value="1"/>
</dbReference>
<organism evidence="10 11">
    <name type="scientific">Gemmatirosa kalamazoonensis</name>
    <dbReference type="NCBI Taxonomy" id="861299"/>
    <lineage>
        <taxon>Bacteria</taxon>
        <taxon>Pseudomonadati</taxon>
        <taxon>Gemmatimonadota</taxon>
        <taxon>Gemmatimonadia</taxon>
        <taxon>Gemmatimonadales</taxon>
        <taxon>Gemmatimonadaceae</taxon>
        <taxon>Gemmatirosa</taxon>
    </lineage>
</organism>
<evidence type="ECO:0000256" key="3">
    <source>
        <dbReference type="ARBA" id="ARBA00022692"/>
    </source>
</evidence>
<dbReference type="GO" id="GO:0022857">
    <property type="term" value="F:transmembrane transporter activity"/>
    <property type="evidence" value="ECO:0007669"/>
    <property type="project" value="TreeGrafter"/>
</dbReference>
<protein>
    <submittedName>
        <fullName evidence="10">Permease</fullName>
    </submittedName>
</protein>
<proteinExistence type="inferred from homology"/>
<dbReference type="Pfam" id="PF12704">
    <property type="entry name" value="MacB_PCD"/>
    <property type="match status" value="2"/>
</dbReference>